<dbReference type="Gene3D" id="3.40.50.1820">
    <property type="entry name" value="alpha/beta hydrolase"/>
    <property type="match status" value="1"/>
</dbReference>
<dbReference type="Proteomes" id="UP000265581">
    <property type="component" value="Unassembled WGS sequence"/>
</dbReference>
<reference evidence="4 5" key="1">
    <citation type="submission" date="2018-08" db="EMBL/GenBank/DDBJ databases">
        <title>Aeromicrobium sp. M2KJ-4, whole genome shotgun sequence.</title>
        <authorList>
            <person name="Tuo L."/>
        </authorList>
    </citation>
    <scope>NUCLEOTIDE SEQUENCE [LARGE SCALE GENOMIC DNA]</scope>
    <source>
        <strain evidence="4 5">M2KJ-4</strain>
    </source>
</reference>
<protein>
    <submittedName>
        <fullName evidence="4">Steryl acetyl hydrolase</fullName>
    </submittedName>
</protein>
<dbReference type="Pfam" id="PF07859">
    <property type="entry name" value="Abhydrolase_3"/>
    <property type="match status" value="1"/>
</dbReference>
<dbReference type="EMBL" id="QUBR01000001">
    <property type="protein sequence ID" value="REK72899.1"/>
    <property type="molecule type" value="Genomic_DNA"/>
</dbReference>
<dbReference type="InterPro" id="IPR013094">
    <property type="entry name" value="AB_hydrolase_3"/>
</dbReference>
<name>A0A371PAE4_9ACTN</name>
<evidence type="ECO:0000313" key="4">
    <source>
        <dbReference type="EMBL" id="REK72899.1"/>
    </source>
</evidence>
<keyword evidence="5" id="KW-1185">Reference proteome</keyword>
<dbReference type="PANTHER" id="PTHR48081">
    <property type="entry name" value="AB HYDROLASE SUPERFAMILY PROTEIN C4A8.06C"/>
    <property type="match status" value="1"/>
</dbReference>
<feature type="region of interest" description="Disordered" evidence="2">
    <location>
        <begin position="1"/>
        <end position="28"/>
    </location>
</feature>
<accession>A0A371PAE4</accession>
<organism evidence="4 5">
    <name type="scientific">Aeromicrobium endophyticum</name>
    <dbReference type="NCBI Taxonomy" id="2292704"/>
    <lineage>
        <taxon>Bacteria</taxon>
        <taxon>Bacillati</taxon>
        <taxon>Actinomycetota</taxon>
        <taxon>Actinomycetes</taxon>
        <taxon>Propionibacteriales</taxon>
        <taxon>Nocardioidaceae</taxon>
        <taxon>Aeromicrobium</taxon>
    </lineage>
</organism>
<evidence type="ECO:0000313" key="5">
    <source>
        <dbReference type="Proteomes" id="UP000265581"/>
    </source>
</evidence>
<dbReference type="SUPFAM" id="SSF53474">
    <property type="entry name" value="alpha/beta-Hydrolases"/>
    <property type="match status" value="1"/>
</dbReference>
<keyword evidence="1 4" id="KW-0378">Hydrolase</keyword>
<gene>
    <name evidence="4" type="ORF">DX116_04700</name>
</gene>
<dbReference type="InterPro" id="IPR029058">
    <property type="entry name" value="AB_hydrolase_fold"/>
</dbReference>
<dbReference type="AlphaFoldDB" id="A0A371PAE4"/>
<comment type="caution">
    <text evidence="4">The sequence shown here is derived from an EMBL/GenBank/DDBJ whole genome shotgun (WGS) entry which is preliminary data.</text>
</comment>
<sequence length="372" mass="39803">MTVSPPQQTTDRPGRLGDDTRSLATDKRTSPDLLKALVSFGLDGQGVPSPVRASDDLDTVLAAVREADEGFQGLYDSIDVSLPGDSDDVETSVATVEGVDGDIITLHVIRPSGVTGPLPGVVYLHGGGMAILSADNPVHRRWCMDIAQAGAVAVMVDFRNASRGEEHHPFPTGVEDCLKAVTWVHEQREALGLSTVVLQGESGGGNLAIATALLAKRRGIEAIDGVYASVPYISGGYVWARERKLAELPSMIENDGYFVLCEQMGLLVRAYDPTGEYADDPIAWPYHASEEELRGLPPFVISVNELDPLRDEGIAFARRLARAGVPVASHVNLGLIHGAELIFRHWVGPSTRAAVASIVGFARDRARLAART</sequence>
<dbReference type="PANTHER" id="PTHR48081:SF8">
    <property type="entry name" value="ALPHA_BETA HYDROLASE FOLD-3 DOMAIN-CONTAINING PROTEIN-RELATED"/>
    <property type="match status" value="1"/>
</dbReference>
<feature type="compositionally biased region" description="Polar residues" evidence="2">
    <location>
        <begin position="1"/>
        <end position="11"/>
    </location>
</feature>
<proteinExistence type="predicted"/>
<feature type="domain" description="Alpha/beta hydrolase fold-3" evidence="3">
    <location>
        <begin position="121"/>
        <end position="339"/>
    </location>
</feature>
<evidence type="ECO:0000256" key="1">
    <source>
        <dbReference type="ARBA" id="ARBA00022801"/>
    </source>
</evidence>
<evidence type="ECO:0000256" key="2">
    <source>
        <dbReference type="SAM" id="MobiDB-lite"/>
    </source>
</evidence>
<evidence type="ECO:0000259" key="3">
    <source>
        <dbReference type="Pfam" id="PF07859"/>
    </source>
</evidence>
<dbReference type="GO" id="GO:0016787">
    <property type="term" value="F:hydrolase activity"/>
    <property type="evidence" value="ECO:0007669"/>
    <property type="project" value="UniProtKB-KW"/>
</dbReference>
<dbReference type="InterPro" id="IPR050300">
    <property type="entry name" value="GDXG_lipolytic_enzyme"/>
</dbReference>
<feature type="compositionally biased region" description="Basic and acidic residues" evidence="2">
    <location>
        <begin position="12"/>
        <end position="28"/>
    </location>
</feature>